<feature type="region of interest" description="Disordered" evidence="1">
    <location>
        <begin position="762"/>
        <end position="787"/>
    </location>
</feature>
<proteinExistence type="predicted"/>
<evidence type="ECO:0000259" key="2">
    <source>
        <dbReference type="PROSITE" id="PS50173"/>
    </source>
</evidence>
<dbReference type="InParanoid" id="A0A316W2E0"/>
<feature type="region of interest" description="Disordered" evidence="1">
    <location>
        <begin position="675"/>
        <end position="703"/>
    </location>
</feature>
<dbReference type="PROSITE" id="PS50173">
    <property type="entry name" value="UMUC"/>
    <property type="match status" value="1"/>
</dbReference>
<dbReference type="OrthoDB" id="1747274at2759"/>
<sequence length="787" mass="85993">MSASHPCQGASWRDRDRQRGKRHVKAACTRANCASLMELPRDLPLDGGGTVAHFPTSAPRIIIHLDLDAFYVGASRLRDPTLRGLPVGIKQKHILATVSYEARALGAKKLGKVMDSLRACPSMILVDGEDLTWFRIVSRRVFGLISKVCGAATPIEKLGMDELWLDVTQLIDGHLNSLPQADESGKRWFPLPSGSSAPSRRAGDSASCQGFSYGRDAVGHVSKFSAFEASGAHPTASMRFVVATHLAKHLLAMLDSTLGLSASAGVSTSKLLSKIVGGENKPAQQTLFAPIGGTLQQQAGIKARFVEAREIRALAGFGSVVANRIEERVRGLSHHEGRSESKTQLSQWHSVPPHAPEMSVEAEATAQSSTRRLSVAQVRSQITLSDMCKLFGTVQGPRLWPLLWGQDPSPVVPAPLFPATISIEDTFSPRGATQDAVERLVRSLLRRLENELRAASTESDPNSKGRAIPQVGLDHLKFRRVDRQAWSDSDYSNAPNPIVRYYELIEQDEAQDGARSSALGPWLRFPATLRVSIVTPASIADGTPVWKARNSKSSAMPVEIFEVERSFESRANALSKAVQSLEKALNPQRLPIRLLNLAAADLRERQPDRGLGSWLASRRAGKTPVEHEVDMASLSQSEASSIDLDIFSALPDDIQRELAAQYGLDLQQLQGARSDAHYSTDAAPSGASLQYDDDDNLQRDVQDRSGSAHCEVCQAPCLPFLLHDHETWQVSGLPEELRQMELEGLARVDEAFHVAAERKFSTTSPYESPVVQERFARTRSPSRKPNG</sequence>
<dbReference type="GeneID" id="37038856"/>
<dbReference type="EMBL" id="KZ819374">
    <property type="protein sequence ID" value="PWN42943.1"/>
    <property type="molecule type" value="Genomic_DNA"/>
</dbReference>
<dbReference type="RefSeq" id="XP_025370103.1">
    <property type="nucleotide sequence ID" value="XM_025516986.1"/>
</dbReference>
<dbReference type="Gene3D" id="3.40.1170.60">
    <property type="match status" value="1"/>
</dbReference>
<feature type="domain" description="UmuC" evidence="2">
    <location>
        <begin position="62"/>
        <end position="318"/>
    </location>
</feature>
<organism evidence="3 4">
    <name type="scientific">Ceraceosorus guamensis</name>
    <dbReference type="NCBI Taxonomy" id="1522189"/>
    <lineage>
        <taxon>Eukaryota</taxon>
        <taxon>Fungi</taxon>
        <taxon>Dikarya</taxon>
        <taxon>Basidiomycota</taxon>
        <taxon>Ustilaginomycotina</taxon>
        <taxon>Exobasidiomycetes</taxon>
        <taxon>Ceraceosorales</taxon>
        <taxon>Ceraceosoraceae</taxon>
        <taxon>Ceraceosorus</taxon>
    </lineage>
</organism>
<dbReference type="InterPro" id="IPR043128">
    <property type="entry name" value="Rev_trsase/Diguanyl_cyclase"/>
</dbReference>
<evidence type="ECO:0000256" key="1">
    <source>
        <dbReference type="SAM" id="MobiDB-lite"/>
    </source>
</evidence>
<dbReference type="AlphaFoldDB" id="A0A316W2E0"/>
<dbReference type="InterPro" id="IPR043502">
    <property type="entry name" value="DNA/RNA_pol_sf"/>
</dbReference>
<evidence type="ECO:0000313" key="3">
    <source>
        <dbReference type="EMBL" id="PWN42943.1"/>
    </source>
</evidence>
<dbReference type="InterPro" id="IPR001126">
    <property type="entry name" value="UmuC"/>
</dbReference>
<dbReference type="GO" id="GO:0003887">
    <property type="term" value="F:DNA-directed DNA polymerase activity"/>
    <property type="evidence" value="ECO:0007669"/>
    <property type="project" value="TreeGrafter"/>
</dbReference>
<dbReference type="Proteomes" id="UP000245783">
    <property type="component" value="Unassembled WGS sequence"/>
</dbReference>
<dbReference type="GO" id="GO:0006281">
    <property type="term" value="P:DNA repair"/>
    <property type="evidence" value="ECO:0007669"/>
    <property type="project" value="InterPro"/>
</dbReference>
<dbReference type="PANTHER" id="PTHR46404:SF1">
    <property type="entry name" value="DNA POLYMERASE IOTA"/>
    <property type="match status" value="1"/>
</dbReference>
<dbReference type="Gene3D" id="6.10.250.1630">
    <property type="match status" value="1"/>
</dbReference>
<feature type="compositionally biased region" description="Basic and acidic residues" evidence="1">
    <location>
        <begin position="331"/>
        <end position="341"/>
    </location>
</feature>
<dbReference type="PANTHER" id="PTHR46404">
    <property type="entry name" value="DNA POLYMERASE IOTA"/>
    <property type="match status" value="1"/>
</dbReference>
<keyword evidence="4" id="KW-1185">Reference proteome</keyword>
<dbReference type="GO" id="GO:0003684">
    <property type="term" value="F:damaged DNA binding"/>
    <property type="evidence" value="ECO:0007669"/>
    <property type="project" value="InterPro"/>
</dbReference>
<dbReference type="Gene3D" id="3.30.1490.100">
    <property type="entry name" value="DNA polymerase, Y-family, little finger domain"/>
    <property type="match status" value="1"/>
</dbReference>
<dbReference type="Gene3D" id="3.30.70.270">
    <property type="match status" value="1"/>
</dbReference>
<dbReference type="InterPro" id="IPR036775">
    <property type="entry name" value="DNA_pol_Y-fam_lit_finger_sf"/>
</dbReference>
<feature type="region of interest" description="Disordered" evidence="1">
    <location>
        <begin position="1"/>
        <end position="21"/>
    </location>
</feature>
<feature type="region of interest" description="Disordered" evidence="1">
    <location>
        <begin position="331"/>
        <end position="369"/>
    </location>
</feature>
<dbReference type="SUPFAM" id="SSF56672">
    <property type="entry name" value="DNA/RNA polymerases"/>
    <property type="match status" value="1"/>
</dbReference>
<dbReference type="STRING" id="1522189.A0A316W2E0"/>
<accession>A0A316W2E0</accession>
<gene>
    <name evidence="3" type="ORF">IE81DRAFT_366131</name>
</gene>
<evidence type="ECO:0000313" key="4">
    <source>
        <dbReference type="Proteomes" id="UP000245783"/>
    </source>
</evidence>
<dbReference type="GO" id="GO:0070987">
    <property type="term" value="P:error-free translesion synthesis"/>
    <property type="evidence" value="ECO:0007669"/>
    <property type="project" value="UniProtKB-ARBA"/>
</dbReference>
<protein>
    <submittedName>
        <fullName evidence="3">DNA/RNA polymerase</fullName>
    </submittedName>
</protein>
<reference evidence="3 4" key="1">
    <citation type="journal article" date="2018" name="Mol. Biol. Evol.">
        <title>Broad Genomic Sampling Reveals a Smut Pathogenic Ancestry of the Fungal Clade Ustilaginomycotina.</title>
        <authorList>
            <person name="Kijpornyongpan T."/>
            <person name="Mondo S.J."/>
            <person name="Barry K."/>
            <person name="Sandor L."/>
            <person name="Lee J."/>
            <person name="Lipzen A."/>
            <person name="Pangilinan J."/>
            <person name="LaButti K."/>
            <person name="Hainaut M."/>
            <person name="Henrissat B."/>
            <person name="Grigoriev I.V."/>
            <person name="Spatafora J.W."/>
            <person name="Aime M.C."/>
        </authorList>
    </citation>
    <scope>NUCLEOTIDE SEQUENCE [LARGE SCALE GENOMIC DNA]</scope>
    <source>
        <strain evidence="3 4">MCA 4658</strain>
    </source>
</reference>
<dbReference type="Pfam" id="PF00817">
    <property type="entry name" value="IMS"/>
    <property type="match status" value="1"/>
</dbReference>
<name>A0A316W2E0_9BASI</name>